<dbReference type="Proteomes" id="UP000824120">
    <property type="component" value="Chromosome 1"/>
</dbReference>
<keyword evidence="2" id="KW-1185">Reference proteome</keyword>
<dbReference type="EMBL" id="JACXVP010000001">
    <property type="protein sequence ID" value="KAG5631367.1"/>
    <property type="molecule type" value="Genomic_DNA"/>
</dbReference>
<evidence type="ECO:0000313" key="1">
    <source>
        <dbReference type="EMBL" id="KAG5631367.1"/>
    </source>
</evidence>
<sequence>MNAHKGIQLTHARINCVLKYSSCDSPLPKNLKLTLQLPMQVQAQQKIKCNGHIHKDETQCIISPIGLPVFSNQHFHQLTQHLKGLFKASNGVEFKSIAIYI</sequence>
<proteinExistence type="predicted"/>
<organism evidence="1 2">
    <name type="scientific">Solanum commersonii</name>
    <name type="common">Commerson's wild potato</name>
    <name type="synonym">Commerson's nightshade</name>
    <dbReference type="NCBI Taxonomy" id="4109"/>
    <lineage>
        <taxon>Eukaryota</taxon>
        <taxon>Viridiplantae</taxon>
        <taxon>Streptophyta</taxon>
        <taxon>Embryophyta</taxon>
        <taxon>Tracheophyta</taxon>
        <taxon>Spermatophyta</taxon>
        <taxon>Magnoliopsida</taxon>
        <taxon>eudicotyledons</taxon>
        <taxon>Gunneridae</taxon>
        <taxon>Pentapetalae</taxon>
        <taxon>asterids</taxon>
        <taxon>lamiids</taxon>
        <taxon>Solanales</taxon>
        <taxon>Solanaceae</taxon>
        <taxon>Solanoideae</taxon>
        <taxon>Solaneae</taxon>
        <taxon>Solanum</taxon>
    </lineage>
</organism>
<accession>A0A9J6B4Q1</accession>
<evidence type="ECO:0000313" key="2">
    <source>
        <dbReference type="Proteomes" id="UP000824120"/>
    </source>
</evidence>
<comment type="caution">
    <text evidence="1">The sequence shown here is derived from an EMBL/GenBank/DDBJ whole genome shotgun (WGS) entry which is preliminary data.</text>
</comment>
<dbReference type="AlphaFoldDB" id="A0A9J6B4Q1"/>
<reference evidence="1 2" key="1">
    <citation type="submission" date="2020-09" db="EMBL/GenBank/DDBJ databases">
        <title>De no assembly of potato wild relative species, Solanum commersonii.</title>
        <authorList>
            <person name="Cho K."/>
        </authorList>
    </citation>
    <scope>NUCLEOTIDE SEQUENCE [LARGE SCALE GENOMIC DNA]</scope>
    <source>
        <strain evidence="1">LZ3.2</strain>
        <tissue evidence="1">Leaf</tissue>
    </source>
</reference>
<name>A0A9J6B4Q1_SOLCO</name>
<gene>
    <name evidence="1" type="ORF">H5410_003084</name>
</gene>
<protein>
    <submittedName>
        <fullName evidence="1">Uncharacterized protein</fullName>
    </submittedName>
</protein>